<feature type="transmembrane region" description="Helical" evidence="1">
    <location>
        <begin position="326"/>
        <end position="346"/>
    </location>
</feature>
<feature type="transmembrane region" description="Helical" evidence="1">
    <location>
        <begin position="217"/>
        <end position="239"/>
    </location>
</feature>
<dbReference type="AlphaFoldDB" id="A0A3P1XLM9"/>
<feature type="transmembrane region" description="Helical" evidence="1">
    <location>
        <begin position="358"/>
        <end position="376"/>
    </location>
</feature>
<dbReference type="EMBL" id="RQYS01000037">
    <property type="protein sequence ID" value="RRD59689.1"/>
    <property type="molecule type" value="Genomic_DNA"/>
</dbReference>
<feature type="transmembrane region" description="Helical" evidence="1">
    <location>
        <begin position="37"/>
        <end position="57"/>
    </location>
</feature>
<feature type="transmembrane region" description="Helical" evidence="1">
    <location>
        <begin position="12"/>
        <end position="31"/>
    </location>
</feature>
<sequence>MEVERIIRNITHHYFFYLFAFTLFFGVSLYHTAELRFTDHLSNMLLLIIYGLFLYFTKRRDFHPAAIITPTIFVLYLGYSFYLSHNKPQAILLDFLIQLRPYITFFIVSQMAPSISDTQKRQMARLCFLLWLLFLPIGAYGLYLPDIYRSIMNRPENFVTIITSLSLVYLYCSDFSTTARRRFLLMISACMLASPLFIGLFLLICGIVLYFNRRSILNSWIRSGIATGVIVLIATYIFYIQLTNNLSLSDAQGGSLSALSPQAILYQTSLKVWRDFPVFGSGLASFATYASGLYYSPLYTEYGLHTVSGLAPQARHSVCDMYYPSLVQFGLTGIVLHLLFWVYIVCISLWKYKQQRNLQHFVIVLILACVLFIGNISDSLFTSHKGYFMMMFFGLLTGNLRQNECHAKRIQSLPEEYLSEEPLCEDQIETGTASSVKDPDKTTLRITVCNKTL</sequence>
<keyword evidence="1" id="KW-0812">Transmembrane</keyword>
<organism evidence="2 3">
    <name type="scientific">Tannerella forsythia</name>
    <name type="common">Bacteroides forsythus</name>
    <dbReference type="NCBI Taxonomy" id="28112"/>
    <lineage>
        <taxon>Bacteria</taxon>
        <taxon>Pseudomonadati</taxon>
        <taxon>Bacteroidota</taxon>
        <taxon>Bacteroidia</taxon>
        <taxon>Bacteroidales</taxon>
        <taxon>Tannerellaceae</taxon>
        <taxon>Tannerella</taxon>
    </lineage>
</organism>
<feature type="transmembrane region" description="Helical" evidence="1">
    <location>
        <begin position="184"/>
        <end position="211"/>
    </location>
</feature>
<dbReference type="RefSeq" id="WP_124751927.1">
    <property type="nucleotide sequence ID" value="NZ_RQYS01000037.1"/>
</dbReference>
<reference evidence="2 3" key="1">
    <citation type="submission" date="2018-11" db="EMBL/GenBank/DDBJ databases">
        <title>Genomes From Bacteria Associated with the Canine Oral Cavity: a Test Case for Automated Genome-Based Taxonomic Assignment.</title>
        <authorList>
            <person name="Coil D.A."/>
            <person name="Jospin G."/>
            <person name="Darling A.E."/>
            <person name="Wallis C."/>
            <person name="Davis I.J."/>
            <person name="Harris S."/>
            <person name="Eisen J.A."/>
            <person name="Holcombe L.J."/>
            <person name="O'Flynn C."/>
        </authorList>
    </citation>
    <scope>NUCLEOTIDE SEQUENCE [LARGE SCALE GENOMIC DNA]</scope>
    <source>
        <strain evidence="2 3">OH2617_COT-023</strain>
    </source>
</reference>
<dbReference type="Proteomes" id="UP000278609">
    <property type="component" value="Unassembled WGS sequence"/>
</dbReference>
<feature type="transmembrane region" description="Helical" evidence="1">
    <location>
        <begin position="64"/>
        <end position="84"/>
    </location>
</feature>
<evidence type="ECO:0000313" key="2">
    <source>
        <dbReference type="EMBL" id="RRD59689.1"/>
    </source>
</evidence>
<gene>
    <name evidence="2" type="ORF">EII40_08985</name>
</gene>
<protein>
    <recommendedName>
        <fullName evidence="4">O-antigen ligase domain-containing protein</fullName>
    </recommendedName>
</protein>
<dbReference type="OrthoDB" id="1100198at2"/>
<evidence type="ECO:0008006" key="4">
    <source>
        <dbReference type="Google" id="ProtNLM"/>
    </source>
</evidence>
<evidence type="ECO:0000313" key="3">
    <source>
        <dbReference type="Proteomes" id="UP000278609"/>
    </source>
</evidence>
<comment type="caution">
    <text evidence="2">The sequence shown here is derived from an EMBL/GenBank/DDBJ whole genome shotgun (WGS) entry which is preliminary data.</text>
</comment>
<feature type="transmembrane region" description="Helical" evidence="1">
    <location>
        <begin position="123"/>
        <end position="143"/>
    </location>
</feature>
<proteinExistence type="predicted"/>
<feature type="transmembrane region" description="Helical" evidence="1">
    <location>
        <begin position="155"/>
        <end position="172"/>
    </location>
</feature>
<evidence type="ECO:0000256" key="1">
    <source>
        <dbReference type="SAM" id="Phobius"/>
    </source>
</evidence>
<keyword evidence="1" id="KW-1133">Transmembrane helix</keyword>
<accession>A0A3P1XLM9</accession>
<keyword evidence="1" id="KW-0472">Membrane</keyword>
<name>A0A3P1XLM9_TANFO</name>